<dbReference type="Proteomes" id="UP000823775">
    <property type="component" value="Unassembled WGS sequence"/>
</dbReference>
<accession>A0ABS8UN08</accession>
<comment type="caution">
    <text evidence="1">The sequence shown here is derived from an EMBL/GenBank/DDBJ whole genome shotgun (WGS) entry which is preliminary data.</text>
</comment>
<protein>
    <submittedName>
        <fullName evidence="1">Uncharacterized protein</fullName>
    </submittedName>
</protein>
<evidence type="ECO:0000313" key="2">
    <source>
        <dbReference type="Proteomes" id="UP000823775"/>
    </source>
</evidence>
<reference evidence="1 2" key="1">
    <citation type="journal article" date="2021" name="BMC Genomics">
        <title>Datura genome reveals duplications of psychoactive alkaloid biosynthetic genes and high mutation rate following tissue culture.</title>
        <authorList>
            <person name="Rajewski A."/>
            <person name="Carter-House D."/>
            <person name="Stajich J."/>
            <person name="Litt A."/>
        </authorList>
    </citation>
    <scope>NUCLEOTIDE SEQUENCE [LARGE SCALE GENOMIC DNA]</scope>
    <source>
        <strain evidence="1">AR-01</strain>
    </source>
</reference>
<name>A0ABS8UN08_DATST</name>
<dbReference type="EMBL" id="JACEIK010002119">
    <property type="protein sequence ID" value="MCD9559256.1"/>
    <property type="molecule type" value="Genomic_DNA"/>
</dbReference>
<evidence type="ECO:0000313" key="1">
    <source>
        <dbReference type="EMBL" id="MCD9559256.1"/>
    </source>
</evidence>
<gene>
    <name evidence="1" type="ORF">HAX54_017117</name>
</gene>
<proteinExistence type="predicted"/>
<keyword evidence="2" id="KW-1185">Reference proteome</keyword>
<organism evidence="1 2">
    <name type="scientific">Datura stramonium</name>
    <name type="common">Jimsonweed</name>
    <name type="synonym">Common thornapple</name>
    <dbReference type="NCBI Taxonomy" id="4076"/>
    <lineage>
        <taxon>Eukaryota</taxon>
        <taxon>Viridiplantae</taxon>
        <taxon>Streptophyta</taxon>
        <taxon>Embryophyta</taxon>
        <taxon>Tracheophyta</taxon>
        <taxon>Spermatophyta</taxon>
        <taxon>Magnoliopsida</taxon>
        <taxon>eudicotyledons</taxon>
        <taxon>Gunneridae</taxon>
        <taxon>Pentapetalae</taxon>
        <taxon>asterids</taxon>
        <taxon>lamiids</taxon>
        <taxon>Solanales</taxon>
        <taxon>Solanaceae</taxon>
        <taxon>Solanoideae</taxon>
        <taxon>Datureae</taxon>
        <taxon>Datura</taxon>
    </lineage>
</organism>
<sequence>MEQGNKLKMRLFVRTLTGPALMWYAKQDVESLGSPKEKESRRKAAESTLGHDKINYILAEARSKDKGKVIVTETLNAPLIMLKTRKSQTFTPLCEPISIIFEQLRSSRILQPKPRKVPSHSFNSSKQCVFHSGMLGHTTNKCHYLKEEIQKLLNNGRIIQSNGLPSAYLVSAYSHHANAKS</sequence>